<proteinExistence type="predicted"/>
<dbReference type="Gene3D" id="2.60.120.560">
    <property type="entry name" value="Exo-inulinase, domain 1"/>
    <property type="match status" value="1"/>
</dbReference>
<dbReference type="KEGG" id="ada:A5CPEGH6_16460"/>
<keyword evidence="3" id="KW-1185">Reference proteome</keyword>
<dbReference type="InterPro" id="IPR016195">
    <property type="entry name" value="Pol/histidinol_Pase-like"/>
</dbReference>
<evidence type="ECO:0000313" key="2">
    <source>
        <dbReference type="EMBL" id="BBL07008.1"/>
    </source>
</evidence>
<dbReference type="Gene3D" id="3.20.20.140">
    <property type="entry name" value="Metal-dependent hydrolases"/>
    <property type="match status" value="1"/>
</dbReference>
<dbReference type="Proteomes" id="UP000319374">
    <property type="component" value="Chromosome"/>
</dbReference>
<dbReference type="EMBL" id="AP019736">
    <property type="protein sequence ID" value="BBL07008.1"/>
    <property type="molecule type" value="Genomic_DNA"/>
</dbReference>
<accession>A0A4Y1X3U1</accession>
<protein>
    <recommendedName>
        <fullName evidence="1">3-keto-alpha-glucoside-1,2-lyase/3-keto-2-hydroxy-glucal hydratase domain-containing protein</fullName>
    </recommendedName>
</protein>
<dbReference type="InterPro" id="IPR010496">
    <property type="entry name" value="AL/BT2_dom"/>
</dbReference>
<reference evidence="3" key="1">
    <citation type="submission" date="2019-06" db="EMBL/GenBank/DDBJ databases">
        <title>Alistipes onderdonkii subsp. vulgaris subsp. nov., Alistipes dispar sp. nov. and Alistipes communis sp. nov., isolated from human faeces, and creation of Alistipes onderdonkii subsp. onderdonkii subsp. nov.</title>
        <authorList>
            <person name="Sakamoto M."/>
            <person name="Ikeyama N."/>
            <person name="Ogata Y."/>
            <person name="Suda W."/>
            <person name="Iino T."/>
            <person name="Hattori M."/>
            <person name="Ohkuma M."/>
        </authorList>
    </citation>
    <scope>NUCLEOTIDE SEQUENCE [LARGE SCALE GENOMIC DNA]</scope>
    <source>
        <strain evidence="3">5CPEGH6</strain>
    </source>
</reference>
<gene>
    <name evidence="2" type="ORF">A5CPEGH6_16460</name>
</gene>
<dbReference type="Pfam" id="PF06439">
    <property type="entry name" value="3keto-disac_hyd"/>
    <property type="match status" value="1"/>
</dbReference>
<evidence type="ECO:0000259" key="1">
    <source>
        <dbReference type="Pfam" id="PF06439"/>
    </source>
</evidence>
<organism evidence="2 3">
    <name type="scientific">Alistipes dispar</name>
    <dbReference type="NCBI Taxonomy" id="2585119"/>
    <lineage>
        <taxon>Bacteria</taxon>
        <taxon>Pseudomonadati</taxon>
        <taxon>Bacteroidota</taxon>
        <taxon>Bacteroidia</taxon>
        <taxon>Bacteroidales</taxon>
        <taxon>Rikenellaceae</taxon>
        <taxon>Alistipes</taxon>
    </lineage>
</organism>
<feature type="domain" description="3-keto-alpha-glucoside-1,2-lyase/3-keto-2-hydroxy-glucal hydratase" evidence="1">
    <location>
        <begin position="53"/>
        <end position="202"/>
    </location>
</feature>
<evidence type="ECO:0000313" key="3">
    <source>
        <dbReference type="Proteomes" id="UP000319374"/>
    </source>
</evidence>
<dbReference type="AlphaFoldDB" id="A0A4Y1X3U1"/>
<dbReference type="SUPFAM" id="SSF89550">
    <property type="entry name" value="PHP domain-like"/>
    <property type="match status" value="1"/>
</dbReference>
<dbReference type="GO" id="GO:0016787">
    <property type="term" value="F:hydrolase activity"/>
    <property type="evidence" value="ECO:0007669"/>
    <property type="project" value="InterPro"/>
</dbReference>
<sequence>MTNPQSVFKMNPSARPIPGQRILLRLAAALCGFGLFTACCTAHSPAPLDRWHDGERTLRTSSPAVRAGETLLSEGDYHNFRLTGEALTQPGAEAALRFHTDGESGYDVLFRNGAIDGTRKSGSLASVRNLYRSLAEDGEWFRFEIAVRGNNIVVRIDSTEVVCYTEPGQPYRTEAHARQRLGHGAFALRGLQGEVAFRGLEVERLGDGARNEADTLPPADELTDGVIRLQQRDFPVIDYHVHLKGGLTKEQAHAKSMNYGINYGVAPNAGEGGVGRMLADDGEVYAYFDEVRAMPFLRGVQGEGRRWTATFSQEALGVFDYLFTDAMTIIDHKGRNARIYRPEEVHYDGVTREQYMDRLVSQTELILTNEPADIYANPTYLPEDMQPDYDRYWTDERVDRVLDVLQRYDIALEINARYRIPSFDIIRRARERGIRFTFGTNNVDADFGRLEYCLEAVERCGLTADDMWFPSMSVRRERPVVLYNRFD</sequence>
<name>A0A4Y1X3U1_9BACT</name>